<evidence type="ECO:0000259" key="5">
    <source>
        <dbReference type="Pfam" id="PF04542"/>
    </source>
</evidence>
<proteinExistence type="inferred from homology"/>
<feature type="domain" description="RNA polymerase sigma-70 region 2" evidence="5">
    <location>
        <begin position="27"/>
        <end position="92"/>
    </location>
</feature>
<dbReference type="NCBIfam" id="TIGR02937">
    <property type="entry name" value="sigma70-ECF"/>
    <property type="match status" value="1"/>
</dbReference>
<dbReference type="eggNOG" id="COG1595">
    <property type="taxonomic scope" value="Bacteria"/>
</dbReference>
<dbReference type="Gene3D" id="1.10.1740.10">
    <property type="match status" value="1"/>
</dbReference>
<accession>A0A077EAD6</accession>
<evidence type="ECO:0000256" key="3">
    <source>
        <dbReference type="ARBA" id="ARBA00023082"/>
    </source>
</evidence>
<evidence type="ECO:0000313" key="7">
    <source>
        <dbReference type="EMBL" id="AIL44556.1"/>
    </source>
</evidence>
<organism evidence="7 8">
    <name type="scientific">Elizabethkingia anophelis NUHP1</name>
    <dbReference type="NCBI Taxonomy" id="1338011"/>
    <lineage>
        <taxon>Bacteria</taxon>
        <taxon>Pseudomonadati</taxon>
        <taxon>Bacteroidota</taxon>
        <taxon>Flavobacteriia</taxon>
        <taxon>Flavobacteriales</taxon>
        <taxon>Weeksellaceae</taxon>
        <taxon>Elizabethkingia</taxon>
    </lineage>
</organism>
<dbReference type="Gene3D" id="1.10.10.10">
    <property type="entry name" value="Winged helix-like DNA-binding domain superfamily/Winged helix DNA-binding domain"/>
    <property type="match status" value="1"/>
</dbReference>
<dbReference type="InterPro" id="IPR036388">
    <property type="entry name" value="WH-like_DNA-bd_sf"/>
</dbReference>
<evidence type="ECO:0000259" key="6">
    <source>
        <dbReference type="Pfam" id="PF08281"/>
    </source>
</evidence>
<dbReference type="GO" id="GO:0003677">
    <property type="term" value="F:DNA binding"/>
    <property type="evidence" value="ECO:0007669"/>
    <property type="project" value="InterPro"/>
</dbReference>
<dbReference type="AlphaFoldDB" id="A0A077EAD6"/>
<dbReference type="KEGG" id="eao:BD94_0781"/>
<reference evidence="7 8" key="1">
    <citation type="journal article" date="2013" name="Lancet">
        <title>First case of E anophelis outbreak in an intensive-care unit.</title>
        <authorList>
            <person name="Teo J."/>
            <person name="Tan S.Y."/>
            <person name="Tay M."/>
            <person name="Ding Y."/>
            <person name="Kjelleberg S."/>
            <person name="Givskov M."/>
            <person name="Lin R.T."/>
            <person name="Yang L."/>
        </authorList>
    </citation>
    <scope>NUCLEOTIDE SEQUENCE [LARGE SCALE GENOMIC DNA]</scope>
    <source>
        <strain evidence="7 8">NUHP1</strain>
    </source>
</reference>
<dbReference type="SUPFAM" id="SSF88659">
    <property type="entry name" value="Sigma3 and sigma4 domains of RNA polymerase sigma factors"/>
    <property type="match status" value="1"/>
</dbReference>
<dbReference type="GO" id="GO:0016987">
    <property type="term" value="F:sigma factor activity"/>
    <property type="evidence" value="ECO:0007669"/>
    <property type="project" value="UniProtKB-KW"/>
</dbReference>
<keyword evidence="2" id="KW-0805">Transcription regulation</keyword>
<keyword evidence="4" id="KW-0804">Transcription</keyword>
<dbReference type="Pfam" id="PF04542">
    <property type="entry name" value="Sigma70_r2"/>
    <property type="match status" value="1"/>
</dbReference>
<dbReference type="InterPro" id="IPR013325">
    <property type="entry name" value="RNA_pol_sigma_r2"/>
</dbReference>
<dbReference type="HOGENOM" id="CLU_047691_3_2_10"/>
<evidence type="ECO:0000256" key="1">
    <source>
        <dbReference type="ARBA" id="ARBA00010641"/>
    </source>
</evidence>
<dbReference type="PANTHER" id="PTHR43133">
    <property type="entry name" value="RNA POLYMERASE ECF-TYPE SIGMA FACTO"/>
    <property type="match status" value="1"/>
</dbReference>
<dbReference type="EMBL" id="CP007547">
    <property type="protein sequence ID" value="AIL44556.1"/>
    <property type="molecule type" value="Genomic_DNA"/>
</dbReference>
<dbReference type="InterPro" id="IPR013249">
    <property type="entry name" value="RNA_pol_sigma70_r4_t2"/>
</dbReference>
<feature type="domain" description="RNA polymerase sigma factor 70 region 4 type 2" evidence="6">
    <location>
        <begin position="119"/>
        <end position="170"/>
    </location>
</feature>
<dbReference type="InterPro" id="IPR014284">
    <property type="entry name" value="RNA_pol_sigma-70_dom"/>
</dbReference>
<dbReference type="Proteomes" id="UP000028933">
    <property type="component" value="Chromosome"/>
</dbReference>
<sequence>MRILSKHKDDLVSLLKKHDPLAQRSFYEQQSPKLLSVSRTYIKDIYHAEDCLIKAFCKIFKNIESFRNDGSINAWARRIVVNECLSFLKSQKTIFYLDENQIADTAEDYDEVNIYEDFNVQELLDQLPENYRLVFNLYVLESYPHQEIAEMLNISVSTSKTQLFRAKAKLKEIFIQQKLIRNEIR</sequence>
<gene>
    <name evidence="7" type="ORF">BD94_0781</name>
</gene>
<dbReference type="SUPFAM" id="SSF88946">
    <property type="entry name" value="Sigma2 domain of RNA polymerase sigma factors"/>
    <property type="match status" value="1"/>
</dbReference>
<keyword evidence="3" id="KW-0731">Sigma factor</keyword>
<dbReference type="InterPro" id="IPR039425">
    <property type="entry name" value="RNA_pol_sigma-70-like"/>
</dbReference>
<protein>
    <submittedName>
        <fullName evidence="7">RNA polymerase ECF-type sigma factor</fullName>
    </submittedName>
</protein>
<dbReference type="Pfam" id="PF08281">
    <property type="entry name" value="Sigma70_r4_2"/>
    <property type="match status" value="1"/>
</dbReference>
<name>A0A077EAD6_9FLAO</name>
<dbReference type="InterPro" id="IPR013324">
    <property type="entry name" value="RNA_pol_sigma_r3/r4-like"/>
</dbReference>
<evidence type="ECO:0000256" key="4">
    <source>
        <dbReference type="ARBA" id="ARBA00023163"/>
    </source>
</evidence>
<dbReference type="PANTHER" id="PTHR43133:SF46">
    <property type="entry name" value="RNA POLYMERASE SIGMA-70 FACTOR ECF SUBFAMILY"/>
    <property type="match status" value="1"/>
</dbReference>
<dbReference type="GO" id="GO:0006352">
    <property type="term" value="P:DNA-templated transcription initiation"/>
    <property type="evidence" value="ECO:0007669"/>
    <property type="project" value="InterPro"/>
</dbReference>
<comment type="similarity">
    <text evidence="1">Belongs to the sigma-70 factor family. ECF subfamily.</text>
</comment>
<evidence type="ECO:0000313" key="8">
    <source>
        <dbReference type="Proteomes" id="UP000028933"/>
    </source>
</evidence>
<dbReference type="RefSeq" id="WP_024564860.1">
    <property type="nucleotide sequence ID" value="NZ_CP007547.1"/>
</dbReference>
<dbReference type="CDD" id="cd06171">
    <property type="entry name" value="Sigma70_r4"/>
    <property type="match status" value="1"/>
</dbReference>
<dbReference type="STRING" id="1338011.BD94_0781"/>
<dbReference type="InterPro" id="IPR007627">
    <property type="entry name" value="RNA_pol_sigma70_r2"/>
</dbReference>
<evidence type="ECO:0000256" key="2">
    <source>
        <dbReference type="ARBA" id="ARBA00023015"/>
    </source>
</evidence>